<proteinExistence type="predicted"/>
<sequence>MAACSFDMRFTYVLSGWEGIANDSRVFLECVNNPAMGFPKPPEGKYYVMDSGYTNMSGFFNHCIEERGLNNFRGHGR</sequence>
<protein>
    <recommendedName>
        <fullName evidence="3">DDE Tnp4 domain-containing protein</fullName>
    </recommendedName>
</protein>
<dbReference type="AlphaFoldDB" id="A0AAV6KMF4"/>
<organism evidence="1 2">
    <name type="scientific">Rhododendron griersonianum</name>
    <dbReference type="NCBI Taxonomy" id="479676"/>
    <lineage>
        <taxon>Eukaryota</taxon>
        <taxon>Viridiplantae</taxon>
        <taxon>Streptophyta</taxon>
        <taxon>Embryophyta</taxon>
        <taxon>Tracheophyta</taxon>
        <taxon>Spermatophyta</taxon>
        <taxon>Magnoliopsida</taxon>
        <taxon>eudicotyledons</taxon>
        <taxon>Gunneridae</taxon>
        <taxon>Pentapetalae</taxon>
        <taxon>asterids</taxon>
        <taxon>Ericales</taxon>
        <taxon>Ericaceae</taxon>
        <taxon>Ericoideae</taxon>
        <taxon>Rhodoreae</taxon>
        <taxon>Rhododendron</taxon>
    </lineage>
</organism>
<gene>
    <name evidence="1" type="ORF">RHGRI_011268</name>
</gene>
<evidence type="ECO:0008006" key="3">
    <source>
        <dbReference type="Google" id="ProtNLM"/>
    </source>
</evidence>
<dbReference type="PANTHER" id="PTHR22930:SF280">
    <property type="entry name" value="OS11G0202600 PROTEIN"/>
    <property type="match status" value="1"/>
</dbReference>
<reference evidence="1" key="1">
    <citation type="submission" date="2020-08" db="EMBL/GenBank/DDBJ databases">
        <title>Plant Genome Project.</title>
        <authorList>
            <person name="Zhang R.-G."/>
        </authorList>
    </citation>
    <scope>NUCLEOTIDE SEQUENCE</scope>
    <source>
        <strain evidence="1">WSP0</strain>
        <tissue evidence="1">Leaf</tissue>
    </source>
</reference>
<dbReference type="PANTHER" id="PTHR22930">
    <property type="match status" value="1"/>
</dbReference>
<evidence type="ECO:0000313" key="1">
    <source>
        <dbReference type="EMBL" id="KAG5553338.1"/>
    </source>
</evidence>
<name>A0AAV6KMF4_9ERIC</name>
<dbReference type="InterPro" id="IPR045249">
    <property type="entry name" value="HARBI1-like"/>
</dbReference>
<keyword evidence="2" id="KW-1185">Reference proteome</keyword>
<accession>A0AAV6KMF4</accession>
<dbReference type="EMBL" id="JACTNZ010000004">
    <property type="protein sequence ID" value="KAG5553338.1"/>
    <property type="molecule type" value="Genomic_DNA"/>
</dbReference>
<evidence type="ECO:0000313" key="2">
    <source>
        <dbReference type="Proteomes" id="UP000823749"/>
    </source>
</evidence>
<comment type="caution">
    <text evidence="1">The sequence shown here is derived from an EMBL/GenBank/DDBJ whole genome shotgun (WGS) entry which is preliminary data.</text>
</comment>
<dbReference type="Proteomes" id="UP000823749">
    <property type="component" value="Chromosome 4"/>
</dbReference>